<evidence type="ECO:0000256" key="4">
    <source>
        <dbReference type="ARBA" id="ARBA00022553"/>
    </source>
</evidence>
<evidence type="ECO:0000256" key="8">
    <source>
        <dbReference type="ARBA" id="ARBA00022989"/>
    </source>
</evidence>
<dbReference type="CDD" id="cd06225">
    <property type="entry name" value="HAMP"/>
    <property type="match status" value="1"/>
</dbReference>
<evidence type="ECO:0000256" key="10">
    <source>
        <dbReference type="ARBA" id="ARBA00023136"/>
    </source>
</evidence>
<dbReference type="SUPFAM" id="SSF158472">
    <property type="entry name" value="HAMP domain-like"/>
    <property type="match status" value="1"/>
</dbReference>
<feature type="transmembrane region" description="Helical" evidence="11">
    <location>
        <begin position="183"/>
        <end position="201"/>
    </location>
</feature>
<dbReference type="PROSITE" id="PS50109">
    <property type="entry name" value="HIS_KIN"/>
    <property type="match status" value="1"/>
</dbReference>
<dbReference type="PROSITE" id="PS51257">
    <property type="entry name" value="PROKAR_LIPOPROTEIN"/>
    <property type="match status" value="1"/>
</dbReference>
<comment type="catalytic activity">
    <reaction evidence="1">
        <text>ATP + protein L-histidine = ADP + protein N-phospho-L-histidine.</text>
        <dbReference type="EC" id="2.7.13.3"/>
    </reaction>
</comment>
<evidence type="ECO:0000256" key="3">
    <source>
        <dbReference type="ARBA" id="ARBA00012438"/>
    </source>
</evidence>
<evidence type="ECO:0000256" key="1">
    <source>
        <dbReference type="ARBA" id="ARBA00000085"/>
    </source>
</evidence>
<dbReference type="GO" id="GO:0000155">
    <property type="term" value="F:phosphorelay sensor kinase activity"/>
    <property type="evidence" value="ECO:0007669"/>
    <property type="project" value="InterPro"/>
</dbReference>
<feature type="domain" description="HAMP" evidence="13">
    <location>
        <begin position="203"/>
        <end position="256"/>
    </location>
</feature>
<dbReference type="GO" id="GO:0005886">
    <property type="term" value="C:plasma membrane"/>
    <property type="evidence" value="ECO:0007669"/>
    <property type="project" value="TreeGrafter"/>
</dbReference>
<keyword evidence="7 14" id="KW-0418">Kinase</keyword>
<keyword evidence="8 11" id="KW-1133">Transmembrane helix</keyword>
<dbReference type="PANTHER" id="PTHR45436:SF8">
    <property type="entry name" value="HISTIDINE KINASE"/>
    <property type="match status" value="1"/>
</dbReference>
<feature type="domain" description="Histidine kinase" evidence="12">
    <location>
        <begin position="264"/>
        <end position="474"/>
    </location>
</feature>
<dbReference type="Pfam" id="PF00672">
    <property type="entry name" value="HAMP"/>
    <property type="match status" value="1"/>
</dbReference>
<keyword evidence="4" id="KW-0597">Phosphoprotein</keyword>
<dbReference type="InterPro" id="IPR036097">
    <property type="entry name" value="HisK_dim/P_sf"/>
</dbReference>
<keyword evidence="9" id="KW-0902">Two-component regulatory system</keyword>
<dbReference type="Gene3D" id="3.30.565.10">
    <property type="entry name" value="Histidine kinase-like ATPase, C-terminal domain"/>
    <property type="match status" value="1"/>
</dbReference>
<dbReference type="InterPro" id="IPR003594">
    <property type="entry name" value="HATPase_dom"/>
</dbReference>
<dbReference type="SMART" id="SM00388">
    <property type="entry name" value="HisKA"/>
    <property type="match status" value="1"/>
</dbReference>
<dbReference type="Pfam" id="PF02518">
    <property type="entry name" value="HATPase_c"/>
    <property type="match status" value="1"/>
</dbReference>
<dbReference type="CDD" id="cd00075">
    <property type="entry name" value="HATPase"/>
    <property type="match status" value="1"/>
</dbReference>
<dbReference type="InterPro" id="IPR003661">
    <property type="entry name" value="HisK_dim/P_dom"/>
</dbReference>
<keyword evidence="6 11" id="KW-0812">Transmembrane</keyword>
<dbReference type="AlphaFoldDB" id="A0A1I6MM72"/>
<dbReference type="SUPFAM" id="SSF47384">
    <property type="entry name" value="Homodimeric domain of signal transducing histidine kinase"/>
    <property type="match status" value="1"/>
</dbReference>
<dbReference type="InterPro" id="IPR005467">
    <property type="entry name" value="His_kinase_dom"/>
</dbReference>
<dbReference type="RefSeq" id="WP_089840028.1">
    <property type="nucleotide sequence ID" value="NZ_FOZL01000001.1"/>
</dbReference>
<evidence type="ECO:0000256" key="2">
    <source>
        <dbReference type="ARBA" id="ARBA00004370"/>
    </source>
</evidence>
<organism evidence="14 15">
    <name type="scientific">Granulicella pectinivorans</name>
    <dbReference type="NCBI Taxonomy" id="474950"/>
    <lineage>
        <taxon>Bacteria</taxon>
        <taxon>Pseudomonadati</taxon>
        <taxon>Acidobacteriota</taxon>
        <taxon>Terriglobia</taxon>
        <taxon>Terriglobales</taxon>
        <taxon>Acidobacteriaceae</taxon>
        <taxon>Granulicella</taxon>
    </lineage>
</organism>
<keyword evidence="10 11" id="KW-0472">Membrane</keyword>
<evidence type="ECO:0000259" key="13">
    <source>
        <dbReference type="PROSITE" id="PS50885"/>
    </source>
</evidence>
<dbReference type="CDD" id="cd00082">
    <property type="entry name" value="HisKA"/>
    <property type="match status" value="1"/>
</dbReference>
<gene>
    <name evidence="14" type="ORF">SAMN05421771_2954</name>
</gene>
<dbReference type="EC" id="2.7.13.3" evidence="3"/>
<name>A0A1I6MM72_9BACT</name>
<dbReference type="Pfam" id="PF00512">
    <property type="entry name" value="HisKA"/>
    <property type="match status" value="1"/>
</dbReference>
<proteinExistence type="predicted"/>
<sequence length="500" mass="54631">MSSKIDRPNVRSAAWRISLWATLAFACGTLLVFVVLHRFVAEDIQRRSDAWLSGEVEVLGDVAEHTPKDRLYSRFVGEVAELASREVPNKLRSSGPENDSVFFLQSTPDGAMNLWVGSGDGASAAQAIREAKLKPEAPSDLKVAGFPIPFRVASLQTADGGHIYLGLSERDELRVLRNFRIQFVVLGLVIVLFGFLIVFYATRRMLGHVRRITEAASVIGQSDISSRVPSSENRDEVAQLAWTLNHMLDRIESSMHQLHTITDSLAHDLRSPLTAIRGKLEMYLSSGVRSDQGEPIVSAIDELDRLTEFLNSSLDVAEAKADALRLNRSEIDLDDLMRSMIDLYEPSMSEKGLGVQLQSGGSVVIDADAALVHRMVANLLDNEIKHLPPSCNIRIGIRREELHAVLIVQDDGPGFSYEVVDHMFEQRTKGRNSTGHGLGLAFVAAVARAHGGSVAAFNRPSGGAQLEISLPLAIQESEASIPLTMAFGSHGRGLELTTKA</sequence>
<dbReference type="STRING" id="474950.SAMN05421771_2954"/>
<evidence type="ECO:0000256" key="6">
    <source>
        <dbReference type="ARBA" id="ARBA00022692"/>
    </source>
</evidence>
<keyword evidence="5" id="KW-0808">Transferase</keyword>
<protein>
    <recommendedName>
        <fullName evidence="3">histidine kinase</fullName>
        <ecNumber evidence="3">2.7.13.3</ecNumber>
    </recommendedName>
</protein>
<dbReference type="PANTHER" id="PTHR45436">
    <property type="entry name" value="SENSOR HISTIDINE KINASE YKOH"/>
    <property type="match status" value="1"/>
</dbReference>
<dbReference type="EMBL" id="FOZL01000001">
    <property type="protein sequence ID" value="SFS16688.1"/>
    <property type="molecule type" value="Genomic_DNA"/>
</dbReference>
<dbReference type="InterPro" id="IPR003660">
    <property type="entry name" value="HAMP_dom"/>
</dbReference>
<dbReference type="Gene3D" id="6.10.340.10">
    <property type="match status" value="1"/>
</dbReference>
<feature type="transmembrane region" description="Helical" evidence="11">
    <location>
        <begin position="20"/>
        <end position="40"/>
    </location>
</feature>
<evidence type="ECO:0000256" key="9">
    <source>
        <dbReference type="ARBA" id="ARBA00023012"/>
    </source>
</evidence>
<dbReference type="OrthoDB" id="9792991at2"/>
<dbReference type="Gene3D" id="1.10.287.130">
    <property type="match status" value="1"/>
</dbReference>
<evidence type="ECO:0000256" key="5">
    <source>
        <dbReference type="ARBA" id="ARBA00022679"/>
    </source>
</evidence>
<dbReference type="SUPFAM" id="SSF55874">
    <property type="entry name" value="ATPase domain of HSP90 chaperone/DNA topoisomerase II/histidine kinase"/>
    <property type="match status" value="1"/>
</dbReference>
<evidence type="ECO:0000256" key="7">
    <source>
        <dbReference type="ARBA" id="ARBA00022777"/>
    </source>
</evidence>
<dbReference type="Proteomes" id="UP000199024">
    <property type="component" value="Unassembled WGS sequence"/>
</dbReference>
<dbReference type="SMART" id="SM00387">
    <property type="entry name" value="HATPase_c"/>
    <property type="match status" value="1"/>
</dbReference>
<reference evidence="14 15" key="1">
    <citation type="submission" date="2016-10" db="EMBL/GenBank/DDBJ databases">
        <authorList>
            <person name="de Groot N.N."/>
        </authorList>
    </citation>
    <scope>NUCLEOTIDE SEQUENCE [LARGE SCALE GENOMIC DNA]</scope>
    <source>
        <strain evidence="14 15">DSM 21001</strain>
    </source>
</reference>
<accession>A0A1I6MM72</accession>
<dbReference type="InterPro" id="IPR050428">
    <property type="entry name" value="TCS_sensor_his_kinase"/>
</dbReference>
<dbReference type="PRINTS" id="PR00344">
    <property type="entry name" value="BCTRLSENSOR"/>
</dbReference>
<dbReference type="PROSITE" id="PS50885">
    <property type="entry name" value="HAMP"/>
    <property type="match status" value="1"/>
</dbReference>
<comment type="subcellular location">
    <subcellularLocation>
        <location evidence="2">Membrane</location>
    </subcellularLocation>
</comment>
<keyword evidence="15" id="KW-1185">Reference proteome</keyword>
<evidence type="ECO:0000256" key="11">
    <source>
        <dbReference type="SAM" id="Phobius"/>
    </source>
</evidence>
<evidence type="ECO:0000313" key="14">
    <source>
        <dbReference type="EMBL" id="SFS16688.1"/>
    </source>
</evidence>
<dbReference type="InterPro" id="IPR036890">
    <property type="entry name" value="HATPase_C_sf"/>
</dbReference>
<evidence type="ECO:0000259" key="12">
    <source>
        <dbReference type="PROSITE" id="PS50109"/>
    </source>
</evidence>
<dbReference type="SMART" id="SM00304">
    <property type="entry name" value="HAMP"/>
    <property type="match status" value="1"/>
</dbReference>
<dbReference type="InterPro" id="IPR004358">
    <property type="entry name" value="Sig_transdc_His_kin-like_C"/>
</dbReference>
<evidence type="ECO:0000313" key="15">
    <source>
        <dbReference type="Proteomes" id="UP000199024"/>
    </source>
</evidence>